<proteinExistence type="predicted"/>
<evidence type="ECO:0000256" key="1">
    <source>
        <dbReference type="SAM" id="MobiDB-lite"/>
    </source>
</evidence>
<name>A0A4Y2UDL6_ARAVE</name>
<dbReference type="AlphaFoldDB" id="A0A4Y2UDL6"/>
<protein>
    <submittedName>
        <fullName evidence="2">Uncharacterized protein</fullName>
    </submittedName>
</protein>
<comment type="caution">
    <text evidence="2">The sequence shown here is derived from an EMBL/GenBank/DDBJ whole genome shotgun (WGS) entry which is preliminary data.</text>
</comment>
<keyword evidence="3" id="KW-1185">Reference proteome</keyword>
<dbReference type="Proteomes" id="UP000499080">
    <property type="component" value="Unassembled WGS sequence"/>
</dbReference>
<reference evidence="2 3" key="1">
    <citation type="journal article" date="2019" name="Sci. Rep.">
        <title>Orb-weaving spider Araneus ventricosus genome elucidates the spidroin gene catalogue.</title>
        <authorList>
            <person name="Kono N."/>
            <person name="Nakamura H."/>
            <person name="Ohtoshi R."/>
            <person name="Moran D.A.P."/>
            <person name="Shinohara A."/>
            <person name="Yoshida Y."/>
            <person name="Fujiwara M."/>
            <person name="Mori M."/>
            <person name="Tomita M."/>
            <person name="Arakawa K."/>
        </authorList>
    </citation>
    <scope>NUCLEOTIDE SEQUENCE [LARGE SCALE GENOMIC DNA]</scope>
</reference>
<evidence type="ECO:0000313" key="3">
    <source>
        <dbReference type="Proteomes" id="UP000499080"/>
    </source>
</evidence>
<feature type="compositionally biased region" description="Acidic residues" evidence="1">
    <location>
        <begin position="146"/>
        <end position="161"/>
    </location>
</feature>
<feature type="compositionally biased region" description="Polar residues" evidence="1">
    <location>
        <begin position="86"/>
        <end position="101"/>
    </location>
</feature>
<feature type="region of interest" description="Disordered" evidence="1">
    <location>
        <begin position="80"/>
        <end position="102"/>
    </location>
</feature>
<accession>A0A4Y2UDL6</accession>
<evidence type="ECO:0000313" key="2">
    <source>
        <dbReference type="EMBL" id="GBO09706.1"/>
    </source>
</evidence>
<gene>
    <name evidence="2" type="ORF">AVEN_143193_1</name>
</gene>
<sequence>MDSTIFLAQYGQLYGSCAKKPNTTNQPTSPSVAPVREEALASPDFTDFKPVSNRKKLKKNSPIKTNNTISEKISISYTTSHREVPNSMTTKDNISTHQSAMKPSVIAKPTSVDTELLPMAVLPPLEKALLQSRESDADAEMSSSLSEEDALEYDMSEDLEDSPAVISPPPSSKPQKGDKYKNR</sequence>
<feature type="region of interest" description="Disordered" evidence="1">
    <location>
        <begin position="131"/>
        <end position="183"/>
    </location>
</feature>
<dbReference type="EMBL" id="BGPR01035052">
    <property type="protein sequence ID" value="GBO09706.1"/>
    <property type="molecule type" value="Genomic_DNA"/>
</dbReference>
<organism evidence="2 3">
    <name type="scientific">Araneus ventricosus</name>
    <name type="common">Orbweaver spider</name>
    <name type="synonym">Epeira ventricosa</name>
    <dbReference type="NCBI Taxonomy" id="182803"/>
    <lineage>
        <taxon>Eukaryota</taxon>
        <taxon>Metazoa</taxon>
        <taxon>Ecdysozoa</taxon>
        <taxon>Arthropoda</taxon>
        <taxon>Chelicerata</taxon>
        <taxon>Arachnida</taxon>
        <taxon>Araneae</taxon>
        <taxon>Araneomorphae</taxon>
        <taxon>Entelegynae</taxon>
        <taxon>Araneoidea</taxon>
        <taxon>Araneidae</taxon>
        <taxon>Araneus</taxon>
    </lineage>
</organism>